<feature type="transmembrane region" description="Helical" evidence="1">
    <location>
        <begin position="164"/>
        <end position="184"/>
    </location>
</feature>
<feature type="transmembrane region" description="Helical" evidence="1">
    <location>
        <begin position="31"/>
        <end position="52"/>
    </location>
</feature>
<feature type="transmembrane region" description="Helical" evidence="1">
    <location>
        <begin position="306"/>
        <end position="328"/>
    </location>
</feature>
<dbReference type="PANTHER" id="PTHR30282">
    <property type="entry name" value="P-AMINOBENZOYL GLUTAMATE TRANSPORTER"/>
    <property type="match status" value="1"/>
</dbReference>
<comment type="caution">
    <text evidence="2">The sequence shown here is derived from an EMBL/GenBank/DDBJ whole genome shotgun (WGS) entry which is preliminary data.</text>
</comment>
<dbReference type="PANTHER" id="PTHR30282:SF0">
    <property type="entry name" value="P-AMINOBENZOYL-GLUTAMATE TRANSPORT PROTEIN"/>
    <property type="match status" value="1"/>
</dbReference>
<dbReference type="GO" id="GO:0015558">
    <property type="term" value="F:secondary active p-aminobenzoyl-glutamate transmembrane transporter activity"/>
    <property type="evidence" value="ECO:0007669"/>
    <property type="project" value="InterPro"/>
</dbReference>
<feature type="transmembrane region" description="Helical" evidence="1">
    <location>
        <begin position="266"/>
        <end position="286"/>
    </location>
</feature>
<dbReference type="InterPro" id="IPR004697">
    <property type="entry name" value="AbgT"/>
</dbReference>
<feature type="transmembrane region" description="Helical" evidence="1">
    <location>
        <begin position="88"/>
        <end position="105"/>
    </location>
</feature>
<dbReference type="GeneID" id="72469467"/>
<gene>
    <name evidence="2" type="ORF">Q4528_00600</name>
</gene>
<keyword evidence="1" id="KW-0812">Transmembrane</keyword>
<feature type="transmembrane region" description="Helical" evidence="1">
    <location>
        <begin position="413"/>
        <end position="438"/>
    </location>
</feature>
<sequence length="512" mass="55268">MATNAKEKPSIVSKFLNGVEWVGNKLPDPTVLFFLMCVGLAIITWFVSLFNVSVKHPGNGETIHIKSILSHDGFAMIMNDAIKNFSEFPALGLVLGVMIGIGAAEKSGYFDKLMISVVNKAPKKLIVPTIILIGILGSTAGDAATIILPPLAAMLFIKIGYHPIAGLAMAYASAVGGFAANLVVGMQDALVYSFTDPATKIVSKSIHTNVAMNWYFIAASVVVLLPTIHFVTSKLIIPRLGKYDDSDAHEDMEETSSHITPVERKALFWANMSFIALIILLIICAIPEHSFLRNAKTGSLLDDAPLINGVGLIILVVFLVPGVIYGVLSREIKNTKDLGQMITDSMASMGSFIVIVFFAAQLLAFLEWSNLGVITAVKGAKLLQHQNGVVLILGVIFLSALVNMLIGSASAKWGILAPIFVPMLVLVGFHPAFTQVIYRVGDSITNPITPMMPYLPLLLSYAQKYDKNMKLGTLLSSLMPYSIALTIVWTLFTLIWFFLGIPVGPGGPIHVK</sequence>
<keyword evidence="1" id="KW-0472">Membrane</keyword>
<keyword evidence="1" id="KW-1133">Transmembrane helix</keyword>
<feature type="transmembrane region" description="Helical" evidence="1">
    <location>
        <begin position="388"/>
        <end position="406"/>
    </location>
</feature>
<feature type="transmembrane region" description="Helical" evidence="1">
    <location>
        <begin position="125"/>
        <end position="157"/>
    </location>
</feature>
<accession>A0AAW7YPU2</accession>
<name>A0AAW7YPU2_9STAP</name>
<feature type="transmembrane region" description="Helical" evidence="1">
    <location>
        <begin position="349"/>
        <end position="368"/>
    </location>
</feature>
<evidence type="ECO:0000256" key="1">
    <source>
        <dbReference type="SAM" id="Phobius"/>
    </source>
</evidence>
<evidence type="ECO:0000313" key="3">
    <source>
        <dbReference type="Proteomes" id="UP001170310"/>
    </source>
</evidence>
<evidence type="ECO:0000313" key="2">
    <source>
        <dbReference type="EMBL" id="MDO6572651.1"/>
    </source>
</evidence>
<dbReference type="EMBL" id="JAUOQO010000001">
    <property type="protein sequence ID" value="MDO6572651.1"/>
    <property type="molecule type" value="Genomic_DNA"/>
</dbReference>
<reference evidence="2" key="1">
    <citation type="submission" date="2023-07" db="EMBL/GenBank/DDBJ databases">
        <title>Genome content predicts the carbon catabolic preferences of heterotrophic bacteria.</title>
        <authorList>
            <person name="Gralka M."/>
        </authorList>
    </citation>
    <scope>NUCLEOTIDE SEQUENCE</scope>
    <source>
        <strain evidence="2">E2R20</strain>
    </source>
</reference>
<feature type="transmembrane region" description="Helical" evidence="1">
    <location>
        <begin position="444"/>
        <end position="462"/>
    </location>
</feature>
<keyword evidence="3" id="KW-1185">Reference proteome</keyword>
<feature type="transmembrane region" description="Helical" evidence="1">
    <location>
        <begin position="474"/>
        <end position="499"/>
    </location>
</feature>
<dbReference type="Proteomes" id="UP001170310">
    <property type="component" value="Unassembled WGS sequence"/>
</dbReference>
<dbReference type="RefSeq" id="WP_029056119.1">
    <property type="nucleotide sequence ID" value="NZ_JAUOQO010000001.1"/>
</dbReference>
<protein>
    <submittedName>
        <fullName evidence="2">AbgT family transporter</fullName>
    </submittedName>
</protein>
<feature type="transmembrane region" description="Helical" evidence="1">
    <location>
        <begin position="214"/>
        <end position="232"/>
    </location>
</feature>
<dbReference type="Pfam" id="PF03806">
    <property type="entry name" value="ABG_transport"/>
    <property type="match status" value="1"/>
</dbReference>
<proteinExistence type="predicted"/>
<organism evidence="2 3">
    <name type="scientific">Staphylococcus pasteuri_A</name>
    <dbReference type="NCBI Taxonomy" id="3062664"/>
    <lineage>
        <taxon>Bacteria</taxon>
        <taxon>Bacillati</taxon>
        <taxon>Bacillota</taxon>
        <taxon>Bacilli</taxon>
        <taxon>Bacillales</taxon>
        <taxon>Staphylococcaceae</taxon>
        <taxon>Staphylococcus</taxon>
    </lineage>
</organism>
<dbReference type="AlphaFoldDB" id="A0AAW7YPU2"/>
<dbReference type="GO" id="GO:1902604">
    <property type="term" value="P:p-aminobenzoyl-glutamate transmembrane transport"/>
    <property type="evidence" value="ECO:0007669"/>
    <property type="project" value="InterPro"/>
</dbReference>